<evidence type="ECO:0000256" key="3">
    <source>
        <dbReference type="ARBA" id="ARBA00012895"/>
    </source>
</evidence>
<dbReference type="InterPro" id="IPR013758">
    <property type="entry name" value="Topo_IIA_A/C_ab"/>
</dbReference>
<feature type="active site" description="O-(5'-phospho-DNA)-tyrosine intermediate" evidence="7">
    <location>
        <position position="133"/>
    </location>
</feature>
<comment type="similarity">
    <text evidence="2">Belongs to the type II topoisomerase GyrA/ParC subunit family.</text>
</comment>
<evidence type="ECO:0000313" key="11">
    <source>
        <dbReference type="EMBL" id="CAA9311724.1"/>
    </source>
</evidence>
<evidence type="ECO:0000256" key="6">
    <source>
        <dbReference type="ARBA" id="ARBA00023235"/>
    </source>
</evidence>
<dbReference type="Gene3D" id="1.10.268.10">
    <property type="entry name" value="Topoisomerase, domain 3"/>
    <property type="match status" value="1"/>
</dbReference>
<dbReference type="GO" id="GO:0006265">
    <property type="term" value="P:DNA topological change"/>
    <property type="evidence" value="ECO:0007669"/>
    <property type="project" value="UniProtKB-UniRule"/>
</dbReference>
<evidence type="ECO:0000256" key="9">
    <source>
        <dbReference type="SAM" id="MobiDB-lite"/>
    </source>
</evidence>
<dbReference type="PANTHER" id="PTHR43493:SF5">
    <property type="entry name" value="DNA GYRASE SUBUNIT A, CHLOROPLASTIC_MITOCHONDRIAL"/>
    <property type="match status" value="1"/>
</dbReference>
<dbReference type="SMART" id="SM00434">
    <property type="entry name" value="TOP4c"/>
    <property type="match status" value="1"/>
</dbReference>
<dbReference type="EC" id="5.6.2.2" evidence="3"/>
<feature type="region of interest" description="Disordered" evidence="9">
    <location>
        <begin position="741"/>
        <end position="760"/>
    </location>
</feature>
<dbReference type="Pfam" id="PF03989">
    <property type="entry name" value="DNA_gyraseA_C"/>
    <property type="match status" value="2"/>
</dbReference>
<dbReference type="PANTHER" id="PTHR43493">
    <property type="entry name" value="DNA GYRASE/TOPOISOMERASE SUBUNIT A"/>
    <property type="match status" value="1"/>
</dbReference>
<dbReference type="InterPro" id="IPR006691">
    <property type="entry name" value="GyrA/parC_rep"/>
</dbReference>
<dbReference type="EMBL" id="CADCUB010000031">
    <property type="protein sequence ID" value="CAA9311724.1"/>
    <property type="molecule type" value="Genomic_DNA"/>
</dbReference>
<dbReference type="FunFam" id="1.10.268.10:FF:000001">
    <property type="entry name" value="DNA gyrase subunit A"/>
    <property type="match status" value="1"/>
</dbReference>
<dbReference type="GO" id="GO:0009330">
    <property type="term" value="C:DNA topoisomerase type II (double strand cut, ATP-hydrolyzing) complex"/>
    <property type="evidence" value="ECO:0007669"/>
    <property type="project" value="TreeGrafter"/>
</dbReference>
<sequence length="842" mass="89193">MARRRGSSSHIPPFEGEGTIIDTSVVDEIESSYLDYSYSVIYSRALPDARDGLKPVHRRILFSMADSGLRPDRPYVKSARVVGDVMGKYHPHGDGAIYDAMVRLAQPFAMRVPLIDGHGNWGSPDDPAAASRYTECRLTPAALLLTDGLDEETVDLEDNYDGSLQQPSVLPSAMPNLLVNGTSGIAVGMATNMIPHNLVEVVDAARHLLEAPDADLDDLMRFVPGPDLPTGGQLLGMTEVRAAYETGRGVVRMRATAEVGALPRGKSSITVTELPYGVGAERVIAKVKELVTGKKLQGIADVKDLTDRQLGTHLVFEVKAGFNGQAVLAELYRLTPLEESFGINNVALVDGQPRTLGLKDLLQVFLDHRVDVVTRRSRFRLRKAQERAHLVEGLLIALADIDEVVRIIRASQDVAEARVQLVAQIGLSDLQAGYVLDMQLRRLVALEVAKLEAELASLRETIAYLEGILGDPVLLRGVIADELAEVAAEHGTPRRTVLVGGDLKALVTTRAASTEIADEACDVVLSSAGLLARTPLHADPDDTSGRKRTGRSRHDVVVSVARTTTRGTVGLITSAGRVLRARVLDLPAVPAVTTGALSLRGGAPATEFAALERGERVLALSALPDDGPGIALATRQGTVKRVLPEWPAKGEAVEIVALKPGDEVVGAVELLDGEEELVLFASTGDLLRFPASAVRPQGRSAGGMAGMKLAPGAALVGFSAVDLRAPEGVLDVVDEPLVVTGGGLPPEGRSKGPLSSGRGVVSSVKVTPLSEYPRKGRATGGVRCQRLLTGEALLVLGWAGRGPAWAAAQSGDPVDLPATYGRRDGSGTPVDKPPVAVGRPHR</sequence>
<dbReference type="NCBIfam" id="NF004044">
    <property type="entry name" value="PRK05561.1"/>
    <property type="match status" value="1"/>
</dbReference>
<keyword evidence="6 7" id="KW-0413">Isomerase</keyword>
<feature type="coiled-coil region" evidence="8">
    <location>
        <begin position="441"/>
        <end position="468"/>
    </location>
</feature>
<keyword evidence="5 7" id="KW-0238">DNA-binding</keyword>
<reference evidence="11" key="1">
    <citation type="submission" date="2020-02" db="EMBL/GenBank/DDBJ databases">
        <authorList>
            <person name="Meier V. D."/>
        </authorList>
    </citation>
    <scope>NUCLEOTIDE SEQUENCE</scope>
    <source>
        <strain evidence="11">AVDCRST_MAG07</strain>
    </source>
</reference>
<proteinExistence type="inferred from homology"/>
<evidence type="ECO:0000256" key="8">
    <source>
        <dbReference type="SAM" id="Coils"/>
    </source>
</evidence>
<dbReference type="InterPro" id="IPR002205">
    <property type="entry name" value="Topo_IIA_dom_A"/>
</dbReference>
<dbReference type="Pfam" id="PF00521">
    <property type="entry name" value="DNA_topoisoIV"/>
    <property type="match status" value="1"/>
</dbReference>
<organism evidence="11">
    <name type="scientific">uncultured Frankineae bacterium</name>
    <dbReference type="NCBI Taxonomy" id="437475"/>
    <lineage>
        <taxon>Bacteria</taxon>
        <taxon>Bacillati</taxon>
        <taxon>Actinomycetota</taxon>
        <taxon>Actinomycetes</taxon>
        <taxon>Frankiales</taxon>
        <taxon>environmental samples</taxon>
    </lineage>
</organism>
<keyword evidence="8" id="KW-0175">Coiled coil</keyword>
<dbReference type="SUPFAM" id="SSF101904">
    <property type="entry name" value="GyrA/ParC C-terminal domain-like"/>
    <property type="match status" value="1"/>
</dbReference>
<dbReference type="Gene3D" id="3.90.199.10">
    <property type="entry name" value="Topoisomerase II, domain 5"/>
    <property type="match status" value="1"/>
</dbReference>
<protein>
    <recommendedName>
        <fullName evidence="3">DNA topoisomerase (ATP-hydrolyzing)</fullName>
        <ecNumber evidence="3">5.6.2.2</ecNumber>
    </recommendedName>
</protein>
<evidence type="ECO:0000256" key="2">
    <source>
        <dbReference type="ARBA" id="ARBA00008263"/>
    </source>
</evidence>
<dbReference type="InterPro" id="IPR013760">
    <property type="entry name" value="Topo_IIA-like_dom_sf"/>
</dbReference>
<dbReference type="InterPro" id="IPR050220">
    <property type="entry name" value="Type_II_DNA_Topoisomerases"/>
</dbReference>
<dbReference type="SUPFAM" id="SSF56719">
    <property type="entry name" value="Type II DNA topoisomerase"/>
    <property type="match status" value="1"/>
</dbReference>
<evidence type="ECO:0000256" key="5">
    <source>
        <dbReference type="ARBA" id="ARBA00023125"/>
    </source>
</evidence>
<evidence type="ECO:0000256" key="7">
    <source>
        <dbReference type="PROSITE-ProRule" id="PRU01384"/>
    </source>
</evidence>
<dbReference type="GO" id="GO:0003677">
    <property type="term" value="F:DNA binding"/>
    <property type="evidence" value="ECO:0007669"/>
    <property type="project" value="UniProtKB-UniRule"/>
</dbReference>
<accession>A0A6J4KPD5</accession>
<dbReference type="Gene3D" id="2.120.10.90">
    <property type="entry name" value="DNA gyrase/topoisomerase IV, subunit A, C-terminal"/>
    <property type="match status" value="1"/>
</dbReference>
<dbReference type="Gene3D" id="3.30.1360.40">
    <property type="match status" value="1"/>
</dbReference>
<dbReference type="InterPro" id="IPR013757">
    <property type="entry name" value="Topo_IIA_A_a_sf"/>
</dbReference>
<dbReference type="GO" id="GO:0005737">
    <property type="term" value="C:cytoplasm"/>
    <property type="evidence" value="ECO:0007669"/>
    <property type="project" value="TreeGrafter"/>
</dbReference>
<feature type="domain" description="Topo IIA-type catalytic" evidence="10">
    <location>
        <begin position="46"/>
        <end position="511"/>
    </location>
</feature>
<comment type="catalytic activity">
    <reaction evidence="1 7">
        <text>ATP-dependent breakage, passage and rejoining of double-stranded DNA.</text>
        <dbReference type="EC" id="5.6.2.2"/>
    </reaction>
</comment>
<keyword evidence="4 7" id="KW-0799">Topoisomerase</keyword>
<evidence type="ECO:0000259" key="10">
    <source>
        <dbReference type="PROSITE" id="PS52040"/>
    </source>
</evidence>
<feature type="region of interest" description="Disordered" evidence="9">
    <location>
        <begin position="806"/>
        <end position="842"/>
    </location>
</feature>
<dbReference type="CDD" id="cd00187">
    <property type="entry name" value="TOP4c"/>
    <property type="match status" value="1"/>
</dbReference>
<evidence type="ECO:0000256" key="1">
    <source>
        <dbReference type="ARBA" id="ARBA00000185"/>
    </source>
</evidence>
<dbReference type="GO" id="GO:0005524">
    <property type="term" value="F:ATP binding"/>
    <property type="evidence" value="ECO:0007669"/>
    <property type="project" value="InterPro"/>
</dbReference>
<name>A0A6J4KPD5_9ACTN</name>
<dbReference type="GO" id="GO:0034335">
    <property type="term" value="F:DNA negative supercoiling activity"/>
    <property type="evidence" value="ECO:0007669"/>
    <property type="project" value="UniProtKB-ARBA"/>
</dbReference>
<gene>
    <name evidence="11" type="ORF">AVDCRST_MAG07-554</name>
</gene>
<dbReference type="AlphaFoldDB" id="A0A6J4KPD5"/>
<dbReference type="InterPro" id="IPR035516">
    <property type="entry name" value="Gyrase/topoIV_suA_C"/>
</dbReference>
<dbReference type="PROSITE" id="PS52040">
    <property type="entry name" value="TOPO_IIA"/>
    <property type="match status" value="1"/>
</dbReference>
<evidence type="ECO:0000256" key="4">
    <source>
        <dbReference type="ARBA" id="ARBA00023029"/>
    </source>
</evidence>